<dbReference type="AlphaFoldDB" id="A0A6A4VH10"/>
<dbReference type="Proteomes" id="UP000440578">
    <property type="component" value="Unassembled WGS sequence"/>
</dbReference>
<evidence type="ECO:0000313" key="3">
    <source>
        <dbReference type="Proteomes" id="UP000440578"/>
    </source>
</evidence>
<organism evidence="2 3">
    <name type="scientific">Amphibalanus amphitrite</name>
    <name type="common">Striped barnacle</name>
    <name type="synonym">Balanus amphitrite</name>
    <dbReference type="NCBI Taxonomy" id="1232801"/>
    <lineage>
        <taxon>Eukaryota</taxon>
        <taxon>Metazoa</taxon>
        <taxon>Ecdysozoa</taxon>
        <taxon>Arthropoda</taxon>
        <taxon>Crustacea</taxon>
        <taxon>Multicrustacea</taxon>
        <taxon>Cirripedia</taxon>
        <taxon>Thoracica</taxon>
        <taxon>Thoracicalcarea</taxon>
        <taxon>Balanomorpha</taxon>
        <taxon>Balanoidea</taxon>
        <taxon>Balanidae</taxon>
        <taxon>Amphibalaninae</taxon>
        <taxon>Amphibalanus</taxon>
    </lineage>
</organism>
<accession>A0A6A4VH10</accession>
<dbReference type="EMBL" id="VIIS01002082">
    <property type="protein sequence ID" value="KAF0288741.1"/>
    <property type="molecule type" value="Genomic_DNA"/>
</dbReference>
<comment type="caution">
    <text evidence="2">The sequence shown here is derived from an EMBL/GenBank/DDBJ whole genome shotgun (WGS) entry which is preliminary data.</text>
</comment>
<reference evidence="2 3" key="1">
    <citation type="submission" date="2019-07" db="EMBL/GenBank/DDBJ databases">
        <title>Draft genome assembly of a fouling barnacle, Amphibalanus amphitrite (Darwin, 1854): The first reference genome for Thecostraca.</title>
        <authorList>
            <person name="Kim W."/>
        </authorList>
    </citation>
    <scope>NUCLEOTIDE SEQUENCE [LARGE SCALE GENOMIC DNA]</scope>
    <source>
        <strain evidence="2">SNU_AA5</strain>
        <tissue evidence="2">Soma without cirri and trophi</tissue>
    </source>
</reference>
<protein>
    <submittedName>
        <fullName evidence="2">Uncharacterized protein</fullName>
    </submittedName>
</protein>
<evidence type="ECO:0000256" key="1">
    <source>
        <dbReference type="SAM" id="MobiDB-lite"/>
    </source>
</evidence>
<name>A0A6A4VH10_AMPAM</name>
<gene>
    <name evidence="2" type="ORF">FJT64_012897</name>
</gene>
<feature type="compositionally biased region" description="Basic and acidic residues" evidence="1">
    <location>
        <begin position="66"/>
        <end position="78"/>
    </location>
</feature>
<evidence type="ECO:0000313" key="2">
    <source>
        <dbReference type="EMBL" id="KAF0288741.1"/>
    </source>
</evidence>
<keyword evidence="3" id="KW-1185">Reference proteome</keyword>
<proteinExistence type="predicted"/>
<sequence length="136" mass="15367">MASAYSTPAGEEPPPPPVFCTGALRDEHGRLAWVPHLLLGVELDEVDSPTFLATISRRVRRLQTHVHPDRHSGDEHLSRTHSHSTGRSGDRSFTYWLHFKLTVPCHNFFGSEQLILKIISSFHLEVIAELFAQTDF</sequence>
<feature type="region of interest" description="Disordered" evidence="1">
    <location>
        <begin position="65"/>
        <end position="89"/>
    </location>
</feature>